<keyword evidence="4" id="KW-1185">Reference proteome</keyword>
<name>A0A183GLN3_HELPZ</name>
<gene>
    <name evidence="3" type="ORF">HPBE_LOCUS23602</name>
</gene>
<dbReference type="PROSITE" id="PS50102">
    <property type="entry name" value="RRM"/>
    <property type="match status" value="1"/>
</dbReference>
<dbReference type="InterPro" id="IPR035979">
    <property type="entry name" value="RBD_domain_sf"/>
</dbReference>
<organism evidence="4 5">
    <name type="scientific">Heligmosomoides polygyrus</name>
    <name type="common">Parasitic roundworm</name>
    <dbReference type="NCBI Taxonomy" id="6339"/>
    <lineage>
        <taxon>Eukaryota</taxon>
        <taxon>Metazoa</taxon>
        <taxon>Ecdysozoa</taxon>
        <taxon>Nematoda</taxon>
        <taxon>Chromadorea</taxon>
        <taxon>Rhabditida</taxon>
        <taxon>Rhabditina</taxon>
        <taxon>Rhabditomorpha</taxon>
        <taxon>Strongyloidea</taxon>
        <taxon>Heligmosomidae</taxon>
        <taxon>Heligmosomoides</taxon>
    </lineage>
</organism>
<reference evidence="5" key="2">
    <citation type="submission" date="2019-09" db="UniProtKB">
        <authorList>
            <consortium name="WormBaseParasite"/>
        </authorList>
    </citation>
    <scope>IDENTIFICATION</scope>
</reference>
<evidence type="ECO:0000313" key="4">
    <source>
        <dbReference type="Proteomes" id="UP000050761"/>
    </source>
</evidence>
<dbReference type="WBParaSite" id="HPBE_0002360301-mRNA-1">
    <property type="protein sequence ID" value="HPBE_0002360301-mRNA-1"/>
    <property type="gene ID" value="HPBE_0002360301"/>
</dbReference>
<proteinExistence type="predicted"/>
<feature type="domain" description="RRM" evidence="2">
    <location>
        <begin position="43"/>
        <end position="120"/>
    </location>
</feature>
<dbReference type="OrthoDB" id="407432at2759"/>
<dbReference type="Gene3D" id="1.10.1410.10">
    <property type="match status" value="1"/>
</dbReference>
<accession>A0A183GLN3</accession>
<dbReference type="CDD" id="cd05402">
    <property type="entry name" value="NT_PAP_TUTase"/>
    <property type="match status" value="1"/>
</dbReference>
<reference evidence="3 4" key="1">
    <citation type="submission" date="2018-11" db="EMBL/GenBank/DDBJ databases">
        <authorList>
            <consortium name="Pathogen Informatics"/>
        </authorList>
    </citation>
    <scope>NUCLEOTIDE SEQUENCE [LARGE SCALE GENOMIC DNA]</scope>
</reference>
<evidence type="ECO:0000313" key="3">
    <source>
        <dbReference type="EMBL" id="VDP39838.1"/>
    </source>
</evidence>
<keyword evidence="1" id="KW-0694">RNA-binding</keyword>
<dbReference type="SUPFAM" id="SSF81631">
    <property type="entry name" value="PAP/OAS1 substrate-binding domain"/>
    <property type="match status" value="1"/>
</dbReference>
<dbReference type="PANTHER" id="PTHR12271">
    <property type="entry name" value="POLY A POLYMERASE CID PAP -RELATED"/>
    <property type="match status" value="1"/>
</dbReference>
<dbReference type="Gene3D" id="3.30.460.10">
    <property type="entry name" value="Beta Polymerase, domain 2"/>
    <property type="match status" value="1"/>
</dbReference>
<dbReference type="AlphaFoldDB" id="A0A183GLN3"/>
<protein>
    <submittedName>
        <fullName evidence="5">RRM domain-containing protein</fullName>
    </submittedName>
</protein>
<accession>A0A3P8E0D2</accession>
<sequence>MGLCELCGSEYPDGGDSKAIHESGRRHQRSLERQAQANDLHKKSVFVALTHKGDAVEAALDYKAIAAAFSVFGPVSHVSCGFLQDHAFVEFEAEDAVARALAAKSVRINDRLIGVIYERRITFHNEDDGPFVEPEEVIKHVNDNCCRGFSAQIDRIATCIGTTEQEVIKHVNDNCCRGFSAQIDRIAACIGTTEQEMLRRNAFRKRFEELLRQYVQNLNIVQFGSAMTGLGTSDSDIDLCLLFKDDNVSLMSEFVRERDVLLSCPPEEFRESPLHRDELSPLSIRDQTEVLYRILKELRREKSGFFKSLYLVADARCPVIRFRSYDRHLVELSVNNRIGCQKSAYIGALVQADQSGLLRKLVLALRFWAISNGVFCSEKRKTWNLNSYTLMLMFFSYLQSEKMLPEFRHSDEEVLTKSVDGVRVDFLVPSFTLSNVDLRRLFKKFFVSCIELHLDKTLFSLRNGGLLPLEDFKDKLTLKPQSVLFVQDPIELSDNVAKNVSIKAVKAMRHAMMLSLAAMKQNADSFAVMLGVLKSDSGTASPKLNMPPTEASCYVSGFPESFTECEAESLLSIMLSEVLRCDSAGAPAKRPRFDCETAGLGAFIAKRRLWMSRRALRKKWSGVLGSEEQFPLLVEALVSTSLDANCPTDCCLQFSLFFDLDKDSLWVGLKLIDGEMVDVANVAHFMEQMLAKTREFLSCNARVEGYASIDVFTSQVKKIFEEHSSRVK</sequence>
<dbReference type="GO" id="GO:0031123">
    <property type="term" value="P:RNA 3'-end processing"/>
    <property type="evidence" value="ECO:0007669"/>
    <property type="project" value="TreeGrafter"/>
</dbReference>
<dbReference type="SUPFAM" id="SSF54928">
    <property type="entry name" value="RNA-binding domain, RBD"/>
    <property type="match status" value="1"/>
</dbReference>
<dbReference type="InterPro" id="IPR000504">
    <property type="entry name" value="RRM_dom"/>
</dbReference>
<dbReference type="PANTHER" id="PTHR12271:SF127">
    <property type="entry name" value="SPECKLE TARGETED PIP5K1A-REGULATED POLY(A) POLYMERASE"/>
    <property type="match status" value="1"/>
</dbReference>
<dbReference type="Pfam" id="PF22600">
    <property type="entry name" value="MTPAP-like_central"/>
    <property type="match status" value="1"/>
</dbReference>
<dbReference type="InterPro" id="IPR054708">
    <property type="entry name" value="MTPAP-like_central"/>
</dbReference>
<evidence type="ECO:0000313" key="5">
    <source>
        <dbReference type="WBParaSite" id="HPBE_0002360301-mRNA-1"/>
    </source>
</evidence>
<dbReference type="Proteomes" id="UP000050761">
    <property type="component" value="Unassembled WGS sequence"/>
</dbReference>
<dbReference type="GO" id="GO:0003723">
    <property type="term" value="F:RNA binding"/>
    <property type="evidence" value="ECO:0007669"/>
    <property type="project" value="UniProtKB-UniRule"/>
</dbReference>
<evidence type="ECO:0000259" key="2">
    <source>
        <dbReference type="PROSITE" id="PS50102"/>
    </source>
</evidence>
<dbReference type="EMBL" id="UZAH01035251">
    <property type="protein sequence ID" value="VDP39838.1"/>
    <property type="molecule type" value="Genomic_DNA"/>
</dbReference>
<dbReference type="SUPFAM" id="SSF81301">
    <property type="entry name" value="Nucleotidyltransferase"/>
    <property type="match status" value="1"/>
</dbReference>
<evidence type="ECO:0000256" key="1">
    <source>
        <dbReference type="PROSITE-ProRule" id="PRU00176"/>
    </source>
</evidence>
<dbReference type="GO" id="GO:1990817">
    <property type="term" value="F:poly(A) RNA polymerase activity"/>
    <property type="evidence" value="ECO:0007669"/>
    <property type="project" value="TreeGrafter"/>
</dbReference>
<dbReference type="InterPro" id="IPR043519">
    <property type="entry name" value="NT_sf"/>
</dbReference>